<dbReference type="EMBL" id="LT594634">
    <property type="protein sequence ID" value="SCP02819.1"/>
    <property type="molecule type" value="Genomic_DNA"/>
</dbReference>
<protein>
    <submittedName>
        <fullName evidence="3">Uncharacterized protein</fullName>
    </submittedName>
</protein>
<proteinExistence type="predicted"/>
<name>A0A1A8WDE6_PLAMA</name>
<evidence type="ECO:0000313" key="5">
    <source>
        <dbReference type="Proteomes" id="UP000078597"/>
    </source>
</evidence>
<organism evidence="3 5">
    <name type="scientific">Plasmodium malariae</name>
    <dbReference type="NCBI Taxonomy" id="5858"/>
    <lineage>
        <taxon>Eukaryota</taxon>
        <taxon>Sar</taxon>
        <taxon>Alveolata</taxon>
        <taxon>Apicomplexa</taxon>
        <taxon>Aconoidasida</taxon>
        <taxon>Haemosporida</taxon>
        <taxon>Plasmodiidae</taxon>
        <taxon>Plasmodium</taxon>
        <taxon>Plasmodium (Plasmodium)</taxon>
    </lineage>
</organism>
<gene>
    <name evidence="4" type="primary">PmUG01_13046600</name>
    <name evidence="3" type="ORF">PMALA_027360</name>
    <name evidence="4" type="ORF">PMUG01_13046600</name>
</gene>
<accession>A0A1A8WDE6</accession>
<dbReference type="GeneID" id="39871183"/>
<feature type="compositionally biased region" description="Basic and acidic residues" evidence="2">
    <location>
        <begin position="80"/>
        <end position="108"/>
    </location>
</feature>
<feature type="region of interest" description="Disordered" evidence="2">
    <location>
        <begin position="80"/>
        <end position="145"/>
    </location>
</feature>
<dbReference type="Proteomes" id="UP000078597">
    <property type="component" value="Unassembled WGS sequence"/>
</dbReference>
<evidence type="ECO:0000313" key="3">
    <source>
        <dbReference type="EMBL" id="SBS89772.1"/>
    </source>
</evidence>
<feature type="compositionally biased region" description="Basic residues" evidence="2">
    <location>
        <begin position="109"/>
        <end position="122"/>
    </location>
</feature>
<evidence type="ECO:0000256" key="2">
    <source>
        <dbReference type="SAM" id="MobiDB-lite"/>
    </source>
</evidence>
<sequence>MSYKYTRISVRRKVEVVNFLKIYMSKDEPKLRKKLNTTIILKRNKFLKGHSLKLRCKHDLLIGDNNNNTNLEREKKKDLFLGENKNGRMDDENTGKDLRGKMGDSEKGLKKKKKKRKRKKIKKEQEKEIEKAKDEKGEKEEEKCKKKESKIINKDLLNNIKENETQNTRSDTSNELEDENFNLLNQFKAHEDNTLVSELTPAKSKELINCASFKKLMVELNLKEKDVLRLIKKNENSVSTLINQNLTLEQIKNKAQNQEAQNEELFGTFMNNDSSKIGNIINFKKVSKEYKEIIREVILLFLGKKVKFSEIIKQMGEKICDMNNYCLSILRENILFKELNNETLNEIIKKSVLIGHLNEKFSNDAQNFEWTRQIENYIFDSINNANFKVKEISYSSNTINISVTCIKNVSMDSNEYDDIECSIQSSLRQYEKANNLDILSFFKILVNIS</sequence>
<evidence type="ECO:0000313" key="6">
    <source>
        <dbReference type="Proteomes" id="UP000219813"/>
    </source>
</evidence>
<dbReference type="Proteomes" id="UP000219813">
    <property type="component" value="Chromosome 13"/>
</dbReference>
<evidence type="ECO:0000256" key="1">
    <source>
        <dbReference type="SAM" id="Coils"/>
    </source>
</evidence>
<dbReference type="OMA" id="DTYMNSN"/>
<dbReference type="EMBL" id="FLQW01001473">
    <property type="protein sequence ID" value="SBS89772.1"/>
    <property type="molecule type" value="Genomic_DNA"/>
</dbReference>
<dbReference type="AlphaFoldDB" id="A0A1A8WDE6"/>
<feature type="coiled-coil region" evidence="1">
    <location>
        <begin position="241"/>
        <end position="268"/>
    </location>
</feature>
<reference evidence="5" key="2">
    <citation type="submission" date="2016-05" db="EMBL/GenBank/DDBJ databases">
        <authorList>
            <person name="Naeem Raeece"/>
        </authorList>
    </citation>
    <scope>NUCLEOTIDE SEQUENCE [LARGE SCALE GENOMIC DNA]</scope>
</reference>
<keyword evidence="6" id="KW-1185">Reference proteome</keyword>
<dbReference type="VEuPathDB" id="PlasmoDB:PmUG01_13046600"/>
<reference evidence="4 6" key="3">
    <citation type="submission" date="2016-06" db="EMBL/GenBank/DDBJ databases">
        <authorList>
            <consortium name="Pathogen Informatics"/>
        </authorList>
    </citation>
    <scope>NUCLEOTIDE SEQUENCE [LARGE SCALE GENOMIC DNA]</scope>
</reference>
<reference evidence="3" key="1">
    <citation type="submission" date="2016-05" db="EMBL/GenBank/DDBJ databases">
        <authorList>
            <person name="Lavstsen T."/>
            <person name="Jespersen J.S."/>
        </authorList>
    </citation>
    <scope>NUCLEOTIDE SEQUENCE [LARGE SCALE GENOMIC DNA]</scope>
</reference>
<dbReference type="RefSeq" id="XP_028863851.1">
    <property type="nucleotide sequence ID" value="XM_029007463.1"/>
</dbReference>
<keyword evidence="1" id="KW-0175">Coiled coil</keyword>
<dbReference type="KEGG" id="pmal:PMUG01_13046600"/>
<dbReference type="OrthoDB" id="372280at2759"/>
<feature type="compositionally biased region" description="Basic and acidic residues" evidence="2">
    <location>
        <begin position="123"/>
        <end position="145"/>
    </location>
</feature>
<evidence type="ECO:0000313" key="4">
    <source>
        <dbReference type="EMBL" id="SCP02819.1"/>
    </source>
</evidence>